<gene>
    <name evidence="2" type="ORF">Cadr_000011218</name>
</gene>
<keyword evidence="3" id="KW-1185">Reference proteome</keyword>
<sequence length="248" mass="25249">MGPGALDMGDGFGPGRPIPREPGPEFGPMGPGILAMEDGLRPLGLVSRLAPGPGPPALGLGPTPGPKPLALGLGPRLGPGNIPDLGAGFVPTKPDLRLGPDVGPKPTGLGLGGPFPGVNRTLALRLGPDPGPMGPPLLESGPVPRRPPALALDIGLGPGRPPNLGLDRGPGPGRDPALAGHLALGKKLHLCQWDSSPLEKPCLGHEHQQGKVLDLKPMSLMKLEKEMGNCRAVLEVAVEHESKELAAL</sequence>
<evidence type="ECO:0000313" key="3">
    <source>
        <dbReference type="Proteomes" id="UP000299084"/>
    </source>
</evidence>
<accession>A0A5N4DS39</accession>
<name>A0A5N4DS39_CAMDR</name>
<evidence type="ECO:0000313" key="2">
    <source>
        <dbReference type="EMBL" id="KAB1273784.1"/>
    </source>
</evidence>
<dbReference type="AlphaFoldDB" id="A0A5N4DS39"/>
<proteinExistence type="predicted"/>
<feature type="region of interest" description="Disordered" evidence="1">
    <location>
        <begin position="1"/>
        <end position="34"/>
    </location>
</feature>
<evidence type="ECO:0000256" key="1">
    <source>
        <dbReference type="SAM" id="MobiDB-lite"/>
    </source>
</evidence>
<dbReference type="Proteomes" id="UP000299084">
    <property type="component" value="Unassembled WGS sequence"/>
</dbReference>
<dbReference type="EMBL" id="JWIN03000009">
    <property type="protein sequence ID" value="KAB1273784.1"/>
    <property type="molecule type" value="Genomic_DNA"/>
</dbReference>
<organism evidence="2 3">
    <name type="scientific">Camelus dromedarius</name>
    <name type="common">Dromedary</name>
    <name type="synonym">Arabian camel</name>
    <dbReference type="NCBI Taxonomy" id="9838"/>
    <lineage>
        <taxon>Eukaryota</taxon>
        <taxon>Metazoa</taxon>
        <taxon>Chordata</taxon>
        <taxon>Craniata</taxon>
        <taxon>Vertebrata</taxon>
        <taxon>Euteleostomi</taxon>
        <taxon>Mammalia</taxon>
        <taxon>Eutheria</taxon>
        <taxon>Laurasiatheria</taxon>
        <taxon>Artiodactyla</taxon>
        <taxon>Tylopoda</taxon>
        <taxon>Camelidae</taxon>
        <taxon>Camelus</taxon>
    </lineage>
</organism>
<reference evidence="2 3" key="1">
    <citation type="journal article" date="2019" name="Mol. Ecol. Resour.">
        <title>Improving Illumina assemblies with Hi-C and long reads: an example with the North African dromedary.</title>
        <authorList>
            <person name="Elbers J.P."/>
            <person name="Rogers M.F."/>
            <person name="Perelman P.L."/>
            <person name="Proskuryakova A.A."/>
            <person name="Serdyukova N.A."/>
            <person name="Johnson W.E."/>
            <person name="Horin P."/>
            <person name="Corander J."/>
            <person name="Murphy D."/>
            <person name="Burger P.A."/>
        </authorList>
    </citation>
    <scope>NUCLEOTIDE SEQUENCE [LARGE SCALE GENOMIC DNA]</scope>
    <source>
        <strain evidence="2">Drom800</strain>
        <tissue evidence="2">Blood</tissue>
    </source>
</reference>
<comment type="caution">
    <text evidence="2">The sequence shown here is derived from an EMBL/GenBank/DDBJ whole genome shotgun (WGS) entry which is preliminary data.</text>
</comment>
<protein>
    <submittedName>
        <fullName evidence="2">Uncharacterized protein</fullName>
    </submittedName>
</protein>